<evidence type="ECO:0000313" key="2">
    <source>
        <dbReference type="Proteomes" id="UP001501725"/>
    </source>
</evidence>
<dbReference type="EMBL" id="BAABGY010000008">
    <property type="protein sequence ID" value="GAA4335019.1"/>
    <property type="molecule type" value="Genomic_DNA"/>
</dbReference>
<reference evidence="2" key="1">
    <citation type="journal article" date="2019" name="Int. J. Syst. Evol. Microbiol.">
        <title>The Global Catalogue of Microorganisms (GCM) 10K type strain sequencing project: providing services to taxonomists for standard genome sequencing and annotation.</title>
        <authorList>
            <consortium name="The Broad Institute Genomics Platform"/>
            <consortium name="The Broad Institute Genome Sequencing Center for Infectious Disease"/>
            <person name="Wu L."/>
            <person name="Ma J."/>
        </authorList>
    </citation>
    <scope>NUCLEOTIDE SEQUENCE [LARGE SCALE GENOMIC DNA]</scope>
    <source>
        <strain evidence="2">JCM 17919</strain>
    </source>
</reference>
<name>A0ABP8H6U6_9BACT</name>
<accession>A0ABP8H6U6</accession>
<evidence type="ECO:0000313" key="1">
    <source>
        <dbReference type="EMBL" id="GAA4335019.1"/>
    </source>
</evidence>
<proteinExistence type="predicted"/>
<protein>
    <submittedName>
        <fullName evidence="1">Uncharacterized protein</fullName>
    </submittedName>
</protein>
<dbReference type="Proteomes" id="UP001501725">
    <property type="component" value="Unassembled WGS sequence"/>
</dbReference>
<keyword evidence="2" id="KW-1185">Reference proteome</keyword>
<organism evidence="1 2">
    <name type="scientific">Flaviaesturariibacter amylovorans</name>
    <dbReference type="NCBI Taxonomy" id="1084520"/>
    <lineage>
        <taxon>Bacteria</taxon>
        <taxon>Pseudomonadati</taxon>
        <taxon>Bacteroidota</taxon>
        <taxon>Chitinophagia</taxon>
        <taxon>Chitinophagales</taxon>
        <taxon>Chitinophagaceae</taxon>
        <taxon>Flaviaestuariibacter</taxon>
    </lineage>
</organism>
<gene>
    <name evidence="1" type="ORF">GCM10023184_29530</name>
</gene>
<comment type="caution">
    <text evidence="1">The sequence shown here is derived from an EMBL/GenBank/DDBJ whole genome shotgun (WGS) entry which is preliminary data.</text>
</comment>
<sequence>MSELFVPKYCDSSSILLVNSTGGLRKLYCPFLVKALYHVGSIKQGSQVWVERVACSRTWNLVYIIHGQAYAYTRFGILATV</sequence>